<dbReference type="SUPFAM" id="SSF54106">
    <property type="entry name" value="LysM domain"/>
    <property type="match status" value="3"/>
</dbReference>
<comment type="caution">
    <text evidence="3">The sequence shown here is derived from an EMBL/GenBank/DDBJ whole genome shotgun (WGS) entry which is preliminary data.</text>
</comment>
<dbReference type="SUPFAM" id="SSF53822">
    <property type="entry name" value="Periplasmic binding protein-like I"/>
    <property type="match status" value="1"/>
</dbReference>
<evidence type="ECO:0000313" key="3">
    <source>
        <dbReference type="EMBL" id="EOA56862.1"/>
    </source>
</evidence>
<dbReference type="Gene3D" id="3.40.50.2300">
    <property type="match status" value="2"/>
</dbReference>
<feature type="domain" description="LysM" evidence="2">
    <location>
        <begin position="189"/>
        <end position="233"/>
    </location>
</feature>
<feature type="compositionally biased region" description="Polar residues" evidence="1">
    <location>
        <begin position="241"/>
        <end position="256"/>
    </location>
</feature>
<dbReference type="PROSITE" id="PS51782">
    <property type="entry name" value="LYSM"/>
    <property type="match status" value="3"/>
</dbReference>
<proteinExistence type="predicted"/>
<evidence type="ECO:0000256" key="1">
    <source>
        <dbReference type="SAM" id="MobiDB-lite"/>
    </source>
</evidence>
<protein>
    <recommendedName>
        <fullName evidence="2">LysM domain-containing protein</fullName>
    </recommendedName>
</protein>
<dbReference type="PATRIC" id="fig|1121098.3.peg.1071"/>
<dbReference type="HOGENOM" id="CLU_028261_0_1_10"/>
<dbReference type="Gene3D" id="3.10.350.10">
    <property type="entry name" value="LysM domain"/>
    <property type="match status" value="3"/>
</dbReference>
<dbReference type="Pfam" id="PF01476">
    <property type="entry name" value="LysM"/>
    <property type="match status" value="3"/>
</dbReference>
<feature type="domain" description="LysM" evidence="2">
    <location>
        <begin position="111"/>
        <end position="155"/>
    </location>
</feature>
<dbReference type="GO" id="GO:0008932">
    <property type="term" value="F:lytic endotransglycosylase activity"/>
    <property type="evidence" value="ECO:0007669"/>
    <property type="project" value="TreeGrafter"/>
</dbReference>
<feature type="region of interest" description="Disordered" evidence="1">
    <location>
        <begin position="241"/>
        <end position="261"/>
    </location>
</feature>
<reference evidence="3 4" key="1">
    <citation type="submission" date="2013-04" db="EMBL/GenBank/DDBJ databases">
        <title>The Genome Sequence of Bacteroides massiliensis DSM 17679.</title>
        <authorList>
            <consortium name="The Broad Institute Genomics Platform"/>
            <person name="Earl A."/>
            <person name="Ward D."/>
            <person name="Feldgarden M."/>
            <person name="Gevers D."/>
            <person name="Martens E."/>
            <person name="Fenner L."/>
            <person name="Roux V."/>
            <person name="Mallet M.N."/>
            <person name="Raoult D."/>
            <person name="Walker B."/>
            <person name="Young S."/>
            <person name="Zeng Q."/>
            <person name="Gargeya S."/>
            <person name="Fitzgerald M."/>
            <person name="Haas B."/>
            <person name="Abouelleil A."/>
            <person name="Allen A.W."/>
            <person name="Alvarado L."/>
            <person name="Arachchi H.M."/>
            <person name="Berlin A.M."/>
            <person name="Chapman S.B."/>
            <person name="Gainer-Dewar J."/>
            <person name="Goldberg J."/>
            <person name="Griggs A."/>
            <person name="Gujja S."/>
            <person name="Hansen M."/>
            <person name="Howarth C."/>
            <person name="Imamovic A."/>
            <person name="Ireland A."/>
            <person name="Larimer J."/>
            <person name="McCowan C."/>
            <person name="Murphy C."/>
            <person name="Pearson M."/>
            <person name="Poon T.W."/>
            <person name="Priest M."/>
            <person name="Roberts A."/>
            <person name="Saif S."/>
            <person name="Shea T."/>
            <person name="Sisk P."/>
            <person name="Sykes S."/>
            <person name="Wortman J."/>
            <person name="Nusbaum C."/>
            <person name="Birren B."/>
        </authorList>
    </citation>
    <scope>NUCLEOTIDE SEQUENCE [LARGE SCALE GENOMIC DNA]</scope>
    <source>
        <strain evidence="4">B84634 / Timone 84634 / DSM 17679 / JCM 13223</strain>
    </source>
</reference>
<dbReference type="PANTHER" id="PTHR33734:SF22">
    <property type="entry name" value="MEMBRANE-BOUND LYTIC MUREIN TRANSGLYCOSYLASE D"/>
    <property type="match status" value="1"/>
</dbReference>
<evidence type="ECO:0000259" key="2">
    <source>
        <dbReference type="PROSITE" id="PS51782"/>
    </source>
</evidence>
<feature type="domain" description="LysM" evidence="2">
    <location>
        <begin position="57"/>
        <end position="100"/>
    </location>
</feature>
<evidence type="ECO:0000313" key="4">
    <source>
        <dbReference type="Proteomes" id="UP000017831"/>
    </source>
</evidence>
<dbReference type="CDD" id="cd00118">
    <property type="entry name" value="LysM"/>
    <property type="match status" value="3"/>
</dbReference>
<dbReference type="AlphaFoldDB" id="U6RLB9"/>
<dbReference type="EMBL" id="AQHY01000010">
    <property type="protein sequence ID" value="EOA56862.1"/>
    <property type="molecule type" value="Genomic_DNA"/>
</dbReference>
<dbReference type="InterPro" id="IPR018392">
    <property type="entry name" value="LysM"/>
</dbReference>
<dbReference type="Proteomes" id="UP000017831">
    <property type="component" value="Unassembled WGS sequence"/>
</dbReference>
<organism evidence="3 4">
    <name type="scientific">Phocaeicola massiliensis B84634 = Timone 84634 = DSM 17679 = JCM 13223</name>
    <dbReference type="NCBI Taxonomy" id="1121098"/>
    <lineage>
        <taxon>Bacteria</taxon>
        <taxon>Pseudomonadati</taxon>
        <taxon>Bacteroidota</taxon>
        <taxon>Bacteroidia</taxon>
        <taxon>Bacteroidales</taxon>
        <taxon>Bacteroidaceae</taxon>
        <taxon>Phocaeicola</taxon>
    </lineage>
</organism>
<dbReference type="InterPro" id="IPR036779">
    <property type="entry name" value="LysM_dom_sf"/>
</dbReference>
<sequence>MLFFPYNVNKTVFFVLLPLSIINTLQMKFIQALYLVAALSVAPVGMMAQTHSSDSYFLHTITKGQSLYSIASMYNVTTADIIKLNPGSSEQIKAGERLKIPQKNAGSGQQTFHTIQAGETLYKLTQRYGVTAQHICKANPGLSAENFRIGQVIVIPAQTESSEETIINEVKSAGAVSSASTPLKPKCRDMHRVERKETIYSISRLYGITEAELIAANPELRTEKLKKGKFLCIPYTSAGNSQKEQEQPVSPTTIPTDNELFDKSKKENPKIATIKAAVMLPFMTDGSGNRDEQTRMVEYYEGFLMAVDSLKEKGVSIDIYTYDTYNNTSSVKSILAKDEMKNMNIIFGPAYPEQVKPVADFAKKNNIRLVIPFTSKGNEVFNNPSIYQINTPQSYLYSEVYEHFTRKFTNANVIFLDAEDGDKDKADFIKGLKEELKGKHIPFTELKGEAITPESLKGAMNATLDNVFIPTSGTNIALIKLLPQLIVTLRDNPDYRMQLFGYPEWQTYTNDHLASFYELDTYFYSSFYTNNLFPEAIRFSSAYRKWYSKDMSNTFPKYGMLGFDTGYFFLKGLSQYGSNLEDKLNKVTVTPIQTGFKFERVNNWGGFINRKVFFVHFTKNYELIKLDFE</sequence>
<dbReference type="eggNOG" id="COG1388">
    <property type="taxonomic scope" value="Bacteria"/>
</dbReference>
<name>U6RLB9_9BACT</name>
<gene>
    <name evidence="3" type="ORF">HMPREF1534_01053</name>
</gene>
<dbReference type="STRING" id="1121098.HMPREF1534_01053"/>
<accession>U6RLB9</accession>
<dbReference type="InterPro" id="IPR028082">
    <property type="entry name" value="Peripla_BP_I"/>
</dbReference>
<dbReference type="SMART" id="SM00257">
    <property type="entry name" value="LysM"/>
    <property type="match status" value="3"/>
</dbReference>
<dbReference type="PANTHER" id="PTHR33734">
    <property type="entry name" value="LYSM DOMAIN-CONTAINING GPI-ANCHORED PROTEIN 2"/>
    <property type="match status" value="1"/>
</dbReference>
<keyword evidence="4" id="KW-1185">Reference proteome</keyword>